<evidence type="ECO:0000313" key="2">
    <source>
        <dbReference type="Proteomes" id="UP000494363"/>
    </source>
</evidence>
<evidence type="ECO:0000313" key="1">
    <source>
        <dbReference type="EMBL" id="CAB3774553.1"/>
    </source>
</evidence>
<protein>
    <recommendedName>
        <fullName evidence="3">NIPSNAP domain-containing protein</fullName>
    </recommendedName>
</protein>
<dbReference type="Proteomes" id="UP000494363">
    <property type="component" value="Unassembled WGS sequence"/>
</dbReference>
<reference evidence="1 2" key="1">
    <citation type="submission" date="2020-04" db="EMBL/GenBank/DDBJ databases">
        <authorList>
            <person name="De Canck E."/>
        </authorList>
    </citation>
    <scope>NUCLEOTIDE SEQUENCE [LARGE SCALE GENOMIC DNA]</scope>
    <source>
        <strain evidence="1 2">LMG 29542</strain>
    </source>
</reference>
<evidence type="ECO:0008006" key="3">
    <source>
        <dbReference type="Google" id="ProtNLM"/>
    </source>
</evidence>
<keyword evidence="2" id="KW-1185">Reference proteome</keyword>
<name>A0A6J5F848_9BURK</name>
<dbReference type="EMBL" id="CADIKH010000132">
    <property type="protein sequence ID" value="CAB3774553.1"/>
    <property type="molecule type" value="Genomic_DNA"/>
</dbReference>
<sequence length="115" mass="13867">MLHLVYLLRPSAHARTDMNAFWSWVRDRQAWFYAGLDMARDPRWYVRTIGTDVHSLEHTISFADEAAWGVYRLEVSRRSRDIAWERRRVEQELWWEILEARILNDAPIPRVDTII</sequence>
<organism evidence="1 2">
    <name type="scientific">Paraburkholderia humisilvae</name>
    <dbReference type="NCBI Taxonomy" id="627669"/>
    <lineage>
        <taxon>Bacteria</taxon>
        <taxon>Pseudomonadati</taxon>
        <taxon>Pseudomonadota</taxon>
        <taxon>Betaproteobacteria</taxon>
        <taxon>Burkholderiales</taxon>
        <taxon>Burkholderiaceae</taxon>
        <taxon>Paraburkholderia</taxon>
    </lineage>
</organism>
<dbReference type="AlphaFoldDB" id="A0A6J5F848"/>
<proteinExistence type="predicted"/>
<gene>
    <name evidence="1" type="ORF">LMG29542_07930</name>
</gene>
<accession>A0A6J5F848</accession>